<dbReference type="AlphaFoldDB" id="A0A381VJV7"/>
<sequence>YMGKGGSYLAPYHNWDSKLPASVKAMVEKRKAEMLDGTFRADIDESAPKSD</sequence>
<protein>
    <submittedName>
        <fullName evidence="1">Uncharacterized protein</fullName>
    </submittedName>
</protein>
<name>A0A381VJV7_9ZZZZ</name>
<gene>
    <name evidence="1" type="ORF">METZ01_LOCUS92922</name>
</gene>
<reference evidence="1" key="1">
    <citation type="submission" date="2018-05" db="EMBL/GenBank/DDBJ databases">
        <authorList>
            <person name="Lanie J.A."/>
            <person name="Ng W.-L."/>
            <person name="Kazmierczak K.M."/>
            <person name="Andrzejewski T.M."/>
            <person name="Davidsen T.M."/>
            <person name="Wayne K.J."/>
            <person name="Tettelin H."/>
            <person name="Glass J.I."/>
            <person name="Rusch D."/>
            <person name="Podicherti R."/>
            <person name="Tsui H.-C.T."/>
            <person name="Winkler M.E."/>
        </authorList>
    </citation>
    <scope>NUCLEOTIDE SEQUENCE</scope>
</reference>
<proteinExistence type="predicted"/>
<organism evidence="1">
    <name type="scientific">marine metagenome</name>
    <dbReference type="NCBI Taxonomy" id="408172"/>
    <lineage>
        <taxon>unclassified sequences</taxon>
        <taxon>metagenomes</taxon>
        <taxon>ecological metagenomes</taxon>
    </lineage>
</organism>
<evidence type="ECO:0000313" key="1">
    <source>
        <dbReference type="EMBL" id="SVA40068.1"/>
    </source>
</evidence>
<feature type="non-terminal residue" evidence="1">
    <location>
        <position position="1"/>
    </location>
</feature>
<accession>A0A381VJV7</accession>
<dbReference type="EMBL" id="UINC01008914">
    <property type="protein sequence ID" value="SVA40068.1"/>
    <property type="molecule type" value="Genomic_DNA"/>
</dbReference>